<comment type="subunit">
    <text evidence="5 17">Homodimer.</text>
</comment>
<dbReference type="InterPro" id="IPR048254">
    <property type="entry name" value="CDP_ALCOHOL_P_TRANSF_CS"/>
</dbReference>
<gene>
    <name evidence="19" type="ORF">CLV34_2844</name>
</gene>
<comment type="pathway">
    <text evidence="3">Lipid metabolism.</text>
</comment>
<dbReference type="InterPro" id="IPR043130">
    <property type="entry name" value="CDP-OH_PTrfase_TM_dom"/>
</dbReference>
<dbReference type="Pfam" id="PF01066">
    <property type="entry name" value="CDP-OH_P_transf"/>
    <property type="match status" value="1"/>
</dbReference>
<comment type="caution">
    <text evidence="17">Lacks conserved residue(s) required for the propagation of feature annotation.</text>
</comment>
<feature type="transmembrane region" description="Helical" evidence="17">
    <location>
        <begin position="156"/>
        <end position="183"/>
    </location>
</feature>
<feature type="transmembrane region" description="Helical" evidence="17">
    <location>
        <begin position="50"/>
        <end position="67"/>
    </location>
</feature>
<organism evidence="19 20">
    <name type="scientific">Luteimicrobium subarcticum</name>
    <dbReference type="NCBI Taxonomy" id="620910"/>
    <lineage>
        <taxon>Bacteria</taxon>
        <taxon>Bacillati</taxon>
        <taxon>Actinomycetota</taxon>
        <taxon>Actinomycetes</taxon>
        <taxon>Micrococcales</taxon>
        <taxon>Luteimicrobium</taxon>
    </lineage>
</organism>
<dbReference type="InterPro" id="IPR000462">
    <property type="entry name" value="CDP-OH_P_trans"/>
</dbReference>
<feature type="binding site" evidence="17">
    <location>
        <position position="69"/>
    </location>
    <ligand>
        <name>a CDP-1,2-diacyl-sn-glycerol</name>
        <dbReference type="ChEBI" id="CHEBI:58332"/>
    </ligand>
</feature>
<keyword evidence="17" id="KW-0444">Lipid biosynthesis</keyword>
<evidence type="ECO:0000256" key="1">
    <source>
        <dbReference type="ARBA" id="ARBA00004651"/>
    </source>
</evidence>
<evidence type="ECO:0000256" key="17">
    <source>
        <dbReference type="HAMAP-Rule" id="MF_02241"/>
    </source>
</evidence>
<evidence type="ECO:0000256" key="10">
    <source>
        <dbReference type="ARBA" id="ARBA00022842"/>
    </source>
</evidence>
<evidence type="ECO:0000256" key="12">
    <source>
        <dbReference type="ARBA" id="ARBA00023136"/>
    </source>
</evidence>
<evidence type="ECO:0000256" key="8">
    <source>
        <dbReference type="ARBA" id="ARBA00022692"/>
    </source>
</evidence>
<evidence type="ECO:0000256" key="5">
    <source>
        <dbReference type="ARBA" id="ARBA00011738"/>
    </source>
</evidence>
<evidence type="ECO:0000256" key="14">
    <source>
        <dbReference type="ARBA" id="ARBA00024082"/>
    </source>
</evidence>
<feature type="binding site" evidence="17">
    <location>
        <position position="65"/>
    </location>
    <ligand>
        <name>Mg(2+)</name>
        <dbReference type="ChEBI" id="CHEBI:18420"/>
        <label>2</label>
    </ligand>
</feature>
<feature type="binding site" evidence="17">
    <location>
        <begin position="28"/>
        <end position="31"/>
    </location>
    <ligand>
        <name>a CDP-1,2-diacyl-sn-glycerol</name>
        <dbReference type="ChEBI" id="CHEBI:58332"/>
    </ligand>
</feature>
<feature type="transmembrane region" description="Helical" evidence="17">
    <location>
        <begin position="88"/>
        <end position="106"/>
    </location>
</feature>
<keyword evidence="17" id="KW-1208">Phospholipid metabolism</keyword>
<feature type="transmembrane region" description="Helical" evidence="17">
    <location>
        <begin position="118"/>
        <end position="136"/>
    </location>
</feature>
<accession>A0A2M8W424</accession>
<evidence type="ECO:0000313" key="19">
    <source>
        <dbReference type="EMBL" id="PJI85660.1"/>
    </source>
</evidence>
<dbReference type="InterPro" id="IPR044268">
    <property type="entry name" value="PIP_synthase_PgsA1"/>
</dbReference>
<dbReference type="GO" id="GO:0000287">
    <property type="term" value="F:magnesium ion binding"/>
    <property type="evidence" value="ECO:0007669"/>
    <property type="project" value="UniProtKB-UniRule"/>
</dbReference>
<protein>
    <recommendedName>
        <fullName evidence="14 17">Phosphatidylinositol phosphate synthase</fullName>
        <shortName evidence="17">PIP synthase</shortName>
        <ecNumber evidence="17">2.7.8.-</ecNumber>
    </recommendedName>
    <alternativeName>
        <fullName evidence="15 17">CDP-diacylglycerol--D-myo-inositol-3-phosphate 3-phosphatidyltransferase</fullName>
    </alternativeName>
</protein>
<keyword evidence="17" id="KW-0443">Lipid metabolism</keyword>
<dbReference type="OrthoDB" id="116551at2"/>
<evidence type="ECO:0000256" key="13">
    <source>
        <dbReference type="ARBA" id="ARBA00023935"/>
    </source>
</evidence>
<proteinExistence type="inferred from homology"/>
<dbReference type="PROSITE" id="PS00379">
    <property type="entry name" value="CDP_ALCOHOL_P_TRANSF"/>
    <property type="match status" value="1"/>
</dbReference>
<evidence type="ECO:0000256" key="9">
    <source>
        <dbReference type="ARBA" id="ARBA00022723"/>
    </source>
</evidence>
<feature type="binding site" evidence="17">
    <location>
        <position position="79"/>
    </location>
    <ligand>
        <name>a CDP-1,2-diacyl-sn-glycerol</name>
        <dbReference type="ChEBI" id="CHEBI:58332"/>
    </ligand>
</feature>
<comment type="pathway">
    <text evidence="2 17">Phospholipid metabolism; phosphatidylinositol phosphate biosynthesis.</text>
</comment>
<feature type="binding site" evidence="17">
    <location>
        <position position="73"/>
    </location>
    <ligand>
        <name>a CDP-1,2-diacyl-sn-glycerol</name>
        <dbReference type="ChEBI" id="CHEBI:58332"/>
    </ligand>
</feature>
<evidence type="ECO:0000313" key="20">
    <source>
        <dbReference type="Proteomes" id="UP000231586"/>
    </source>
</evidence>
<comment type="cofactor">
    <cofactor evidence="17">
        <name>Mg(2+)</name>
        <dbReference type="ChEBI" id="CHEBI:18420"/>
    </cofactor>
    <text evidence="17">Contains a di-nuclear catalytic Mg(2+) center.</text>
</comment>
<keyword evidence="7 17" id="KW-0808">Transferase</keyword>
<dbReference type="RefSeq" id="WP_100350942.1">
    <property type="nucleotide sequence ID" value="NZ_PGTZ01000011.1"/>
</dbReference>
<dbReference type="EC" id="2.7.8.-" evidence="17"/>
<keyword evidence="9 17" id="KW-0479">Metal-binding</keyword>
<keyword evidence="10 17" id="KW-0460">Magnesium</keyword>
<dbReference type="NCBIfam" id="NF045883">
    <property type="entry name" value="PIPSynth"/>
    <property type="match status" value="1"/>
</dbReference>
<evidence type="ECO:0000256" key="15">
    <source>
        <dbReference type="ARBA" id="ARBA00033137"/>
    </source>
</evidence>
<keyword evidence="11 17" id="KW-1133">Transmembrane helix</keyword>
<keyword evidence="8 17" id="KW-0812">Transmembrane</keyword>
<keyword evidence="6 17" id="KW-1003">Cell membrane</keyword>
<dbReference type="GO" id="GO:0008654">
    <property type="term" value="P:phospholipid biosynthetic process"/>
    <property type="evidence" value="ECO:0007669"/>
    <property type="project" value="UniProtKB-UniRule"/>
</dbReference>
<comment type="similarity">
    <text evidence="4 17 18">Belongs to the CDP-alcohol phosphatidyltransferase class-I family.</text>
</comment>
<comment type="catalytic activity">
    <reaction evidence="16 17">
        <text>a CDP-1,2-diacyl-sn-glycerol + 1D-myo-inositol 3-phosphate = a 1,2-diacyl-sn-glycero-3-phospho-(1D-myo-inositol-3-phosphate) + CMP + H(+)</text>
        <dbReference type="Rhea" id="RHEA:60504"/>
        <dbReference type="ChEBI" id="CHEBI:15378"/>
        <dbReference type="ChEBI" id="CHEBI:58088"/>
        <dbReference type="ChEBI" id="CHEBI:58332"/>
        <dbReference type="ChEBI" id="CHEBI:58401"/>
        <dbReference type="ChEBI" id="CHEBI:60377"/>
    </reaction>
</comment>
<name>A0A2M8W424_9MICO</name>
<dbReference type="HAMAP" id="MF_02241">
    <property type="entry name" value="PIP_synthase"/>
    <property type="match status" value="1"/>
</dbReference>
<comment type="caution">
    <text evidence="19">The sequence shown here is derived from an EMBL/GenBank/DDBJ whole genome shotgun (WGS) entry which is preliminary data.</text>
</comment>
<feature type="binding site" evidence="17">
    <location>
        <position position="86"/>
    </location>
    <ligand>
        <name>Mg(2+)</name>
        <dbReference type="ChEBI" id="CHEBI:18420"/>
        <label>2</label>
    </ligand>
</feature>
<keyword evidence="12 17" id="KW-0472">Membrane</keyword>
<dbReference type="UniPathway" id="UPA00220"/>
<feature type="binding site" evidence="17">
    <location>
        <position position="68"/>
    </location>
    <ligand>
        <name>Mg(2+)</name>
        <dbReference type="ChEBI" id="CHEBI:18420"/>
        <label>1</label>
    </ligand>
</feature>
<comment type="function">
    <text evidence="17">Catalyzes the conjugation of the 1'-hydroxyl group of D-myo-inositol-3-phosphate (also named L-myo-inositol-1-phosphate) with a lipid tail of cytidine diphosphate diacylglycerol (CDP-DAG), forming phosphatidylinositol phosphate (PIP) and CMP. PIP is a precursor of phosphatidylinositol (PI) which is an essential lipid required for cell wall formation.</text>
</comment>
<evidence type="ECO:0000256" key="11">
    <source>
        <dbReference type="ARBA" id="ARBA00022989"/>
    </source>
</evidence>
<dbReference type="Gene3D" id="1.20.120.1760">
    <property type="match status" value="1"/>
</dbReference>
<feature type="binding site" evidence="17">
    <location>
        <position position="86"/>
    </location>
    <ligand>
        <name>Mg(2+)</name>
        <dbReference type="ChEBI" id="CHEBI:18420"/>
        <label>1</label>
    </ligand>
</feature>
<feature type="binding site" evidence="17">
    <location>
        <position position="65"/>
    </location>
    <ligand>
        <name>Mg(2+)</name>
        <dbReference type="ChEBI" id="CHEBI:18420"/>
        <label>1</label>
    </ligand>
</feature>
<sequence>MISKLRGGFGRLVRPVAQFLLDHGVSPDAITFTGAFGAIVAALWLFPTGHLVAAAIVIGVFTLSDALDGTMARLADRVSVWGAFLDSTLDRVVDGAIFVGLALWFVQHGDPSLEPWGLISALACLAIGGVVPYARAKGESLGFDANVGIAERGERLVISLTVAGLVGLGVPEIVLVVVLYLLALASAVTVVQRMAAVHRQAKAASGEVDAA</sequence>
<keyword evidence="17" id="KW-0594">Phospholipid biosynthesis</keyword>
<evidence type="ECO:0000256" key="2">
    <source>
        <dbReference type="ARBA" id="ARBA00004805"/>
    </source>
</evidence>
<evidence type="ECO:0000256" key="6">
    <source>
        <dbReference type="ARBA" id="ARBA00022475"/>
    </source>
</evidence>
<dbReference type="GO" id="GO:0016780">
    <property type="term" value="F:phosphotransferase activity, for other substituted phosphate groups"/>
    <property type="evidence" value="ECO:0007669"/>
    <property type="project" value="UniProtKB-UniRule"/>
</dbReference>
<comment type="subcellular location">
    <subcellularLocation>
        <location evidence="1 17">Cell membrane</location>
        <topology evidence="1 17">Multi-pass membrane protein</topology>
    </subcellularLocation>
</comment>
<evidence type="ECO:0000256" key="16">
    <source>
        <dbReference type="ARBA" id="ARBA00048865"/>
    </source>
</evidence>
<dbReference type="EMBL" id="PGTZ01000011">
    <property type="protein sequence ID" value="PJI85660.1"/>
    <property type="molecule type" value="Genomic_DNA"/>
</dbReference>
<dbReference type="AlphaFoldDB" id="A0A2M8W424"/>
<evidence type="ECO:0000256" key="7">
    <source>
        <dbReference type="ARBA" id="ARBA00022679"/>
    </source>
</evidence>
<evidence type="ECO:0000256" key="4">
    <source>
        <dbReference type="ARBA" id="ARBA00010441"/>
    </source>
</evidence>
<feature type="active site" description="Proton acceptor" evidence="17">
    <location>
        <position position="90"/>
    </location>
</feature>
<dbReference type="GO" id="GO:0005886">
    <property type="term" value="C:plasma membrane"/>
    <property type="evidence" value="ECO:0007669"/>
    <property type="project" value="UniProtKB-SubCell"/>
</dbReference>
<reference evidence="19 20" key="1">
    <citation type="submission" date="2017-11" db="EMBL/GenBank/DDBJ databases">
        <title>Genomic Encyclopedia of Archaeal and Bacterial Type Strains, Phase II (KMG-II): From Individual Species to Whole Genera.</title>
        <authorList>
            <person name="Goeker M."/>
        </authorList>
    </citation>
    <scope>NUCLEOTIDE SEQUENCE [LARGE SCALE GENOMIC DNA]</scope>
    <source>
        <strain evidence="19 20">DSM 22413</strain>
    </source>
</reference>
<feature type="binding site" evidence="17">
    <location>
        <position position="90"/>
    </location>
    <ligand>
        <name>Mg(2+)</name>
        <dbReference type="ChEBI" id="CHEBI:18420"/>
        <label>2</label>
    </ligand>
</feature>
<evidence type="ECO:0000256" key="3">
    <source>
        <dbReference type="ARBA" id="ARBA00005189"/>
    </source>
</evidence>
<comment type="catalytic activity">
    <reaction evidence="13 17">
        <text>1,2-di-(9Z-octadecenoyl)-sn-glycero-3-cytidine-5'-diphosphate + 1D-myo-inositol 3-phosphate = 1,2-di-(9Z-octadecenoyl)-sn-glycero-3-phospho-(1D-myo-inositol-3-phosphate) + CMP + H(+)</text>
        <dbReference type="Rhea" id="RHEA:61216"/>
        <dbReference type="ChEBI" id="CHEBI:15378"/>
        <dbReference type="ChEBI" id="CHEBI:58401"/>
        <dbReference type="ChEBI" id="CHEBI:60377"/>
        <dbReference type="ChEBI" id="CHEBI:85356"/>
        <dbReference type="ChEBI" id="CHEBI:144472"/>
    </reaction>
</comment>
<keyword evidence="20" id="KW-1185">Reference proteome</keyword>
<evidence type="ECO:0000256" key="18">
    <source>
        <dbReference type="RuleBase" id="RU003750"/>
    </source>
</evidence>
<dbReference type="Proteomes" id="UP000231586">
    <property type="component" value="Unassembled WGS sequence"/>
</dbReference>